<organism evidence="2 3">
    <name type="scientific">Sulfurospirillum deleyianum (strain ATCC 51133 / DSM 6946 / 5175)</name>
    <dbReference type="NCBI Taxonomy" id="525898"/>
    <lineage>
        <taxon>Bacteria</taxon>
        <taxon>Pseudomonadati</taxon>
        <taxon>Campylobacterota</taxon>
        <taxon>Epsilonproteobacteria</taxon>
        <taxon>Campylobacterales</taxon>
        <taxon>Sulfurospirillaceae</taxon>
        <taxon>Sulfurospirillum</taxon>
    </lineage>
</organism>
<reference evidence="3" key="1">
    <citation type="submission" date="2009-11" db="EMBL/GenBank/DDBJ databases">
        <title>The complete genome of Sulfurospirillum deleyianum DSM 6946.</title>
        <authorList>
            <consortium name="US DOE Joint Genome Institute (JGI-PGF)"/>
            <person name="Lucas S."/>
            <person name="Copeland A."/>
            <person name="Lapidus A."/>
            <person name="Glavina del Rio T."/>
            <person name="Dalin E."/>
            <person name="Tice H."/>
            <person name="Bruce D."/>
            <person name="Goodwin L."/>
            <person name="Pitluck S."/>
            <person name="Kyrpides N."/>
            <person name="Mavromatis K."/>
            <person name="Ivanova N."/>
            <person name="Ovchinnikova G."/>
            <person name="Munk A.C."/>
            <person name="Lu M."/>
            <person name="Brettin T."/>
            <person name="Detter J.C."/>
            <person name="Han C."/>
            <person name="Tapia R."/>
            <person name="Larimer F."/>
            <person name="Land M."/>
            <person name="Hauser L."/>
            <person name="Markowitz V."/>
            <person name="Cheng J.F."/>
            <person name="Hugenholtz P."/>
            <person name="Woyke T."/>
            <person name="Wu D."/>
            <person name="Aumann P."/>
            <person name="Schneider S."/>
            <person name="Lang E."/>
            <person name="Spring S."/>
            <person name="Klenk H.P."/>
            <person name="Eisen J.A."/>
        </authorList>
    </citation>
    <scope>NUCLEOTIDE SEQUENCE [LARGE SCALE GENOMIC DNA]</scope>
    <source>
        <strain evidence="3">ATCC 51133 / DSM 6946 / 5175</strain>
    </source>
</reference>
<sequence length="466" mass="52550">MGEVLQTVASRDMVLPNASKLVETAFLGYGYDVTGLYCHPNGVRANVIDMPRLLEEKPERFEKKIGTSSDTKVVVAENAMEYCSKLTAKLAVDASYKKVFSGALSLKFDYANSCSSKYSFGSFFLIMRKASLSLVVDANDLKPYVKAQFLEDVQTKSCETLIRLYGTHLMSNITLGGRLEVLCRSIVEDERKEYSIEVGVKASVKKIVNVSSELSYDESVVSKNKELTVNIETIGGDPSKCMIDSFDYTKASSELKSDFSAWQNSLNDENMTLVDMAKGSLISIADLIPNDAVYASKKEALVLAIDRYLQENQFSMVDAPKPLYRYFSPYMDDHFYTMNWNELKFGNGNYSFERIECLIYDLKVPHSIPLYRYYSEQEGDHLYSTRWSELKNGDKGYVFEGICGYVFPDASSDKRLVPLHRYVHVGKTRGKEMRMDHFYTLNPSDVAGGGWIDEGVIGYVLPPLKD</sequence>
<dbReference type="KEGG" id="sdl:Sdel_1215"/>
<evidence type="ECO:0000259" key="1">
    <source>
        <dbReference type="PROSITE" id="PS51412"/>
    </source>
</evidence>
<dbReference type="RefSeq" id="WP_012856995.1">
    <property type="nucleotide sequence ID" value="NC_013512.1"/>
</dbReference>
<dbReference type="STRING" id="525898.Sdel_1215"/>
<protein>
    <submittedName>
        <fullName evidence="2">Membrane attack complex component/perforin/complement C9</fullName>
    </submittedName>
</protein>
<dbReference type="Pfam" id="PF01823">
    <property type="entry name" value="MACPF"/>
    <property type="match status" value="1"/>
</dbReference>
<dbReference type="OrthoDB" id="9772095at2"/>
<evidence type="ECO:0000313" key="2">
    <source>
        <dbReference type="EMBL" id="ACZ12238.1"/>
    </source>
</evidence>
<accession>D1B2B8</accession>
<evidence type="ECO:0000313" key="3">
    <source>
        <dbReference type="Proteomes" id="UP000002222"/>
    </source>
</evidence>
<dbReference type="InterPro" id="IPR043708">
    <property type="entry name" value="DUF5648"/>
</dbReference>
<dbReference type="EMBL" id="CP001816">
    <property type="protein sequence ID" value="ACZ12238.1"/>
    <property type="molecule type" value="Genomic_DNA"/>
</dbReference>
<dbReference type="InterPro" id="IPR020864">
    <property type="entry name" value="MACPF"/>
</dbReference>
<dbReference type="PROSITE" id="PS51412">
    <property type="entry name" value="MACPF_2"/>
    <property type="match status" value="1"/>
</dbReference>
<reference evidence="2 3" key="2">
    <citation type="journal article" date="2010" name="Stand. Genomic Sci.">
        <title>Complete genome sequence of Sulfurospirillum deleyianum type strain (5175).</title>
        <authorList>
            <person name="Sikorski J."/>
            <person name="Lapidus A."/>
            <person name="Copeland A."/>
            <person name="Glavina Del Rio T."/>
            <person name="Nolan M."/>
            <person name="Lucas S."/>
            <person name="Chen F."/>
            <person name="Tice H."/>
            <person name="Cheng J.F."/>
            <person name="Saunders E."/>
            <person name="Bruce D."/>
            <person name="Goodwin L."/>
            <person name="Pitluck S."/>
            <person name="Ovchinnikova G."/>
            <person name="Pati A."/>
            <person name="Ivanova N."/>
            <person name="Mavromatis K."/>
            <person name="Chen A."/>
            <person name="Palaniappan K."/>
            <person name="Chain P."/>
            <person name="Land M."/>
            <person name="Hauser L."/>
            <person name="Chang Y.J."/>
            <person name="Jeffries C.D."/>
            <person name="Brettin T."/>
            <person name="Detter J.C."/>
            <person name="Han C."/>
            <person name="Rohde M."/>
            <person name="Lang E."/>
            <person name="Spring S."/>
            <person name="Goker M."/>
            <person name="Bristow J."/>
            <person name="Eisen J.A."/>
            <person name="Markowitz V."/>
            <person name="Hugenholtz P."/>
            <person name="Kyrpides N.C."/>
            <person name="Klenk H.P."/>
        </authorList>
    </citation>
    <scope>NUCLEOTIDE SEQUENCE [LARGE SCALE GENOMIC DNA]</scope>
    <source>
        <strain evidence="3">ATCC 51133 / DSM 6946 / 5175</strain>
    </source>
</reference>
<keyword evidence="3" id="KW-1185">Reference proteome</keyword>
<proteinExistence type="predicted"/>
<dbReference type="AlphaFoldDB" id="D1B2B8"/>
<dbReference type="HOGENOM" id="CLU_043117_0_0_7"/>
<dbReference type="Proteomes" id="UP000002222">
    <property type="component" value="Chromosome"/>
</dbReference>
<dbReference type="Pfam" id="PF18885">
    <property type="entry name" value="DUF5648"/>
    <property type="match status" value="1"/>
</dbReference>
<name>D1B2B8_SULD5</name>
<feature type="domain" description="MACPF" evidence="1">
    <location>
        <begin position="1"/>
        <end position="316"/>
    </location>
</feature>
<dbReference type="eggNOG" id="COG5549">
    <property type="taxonomic scope" value="Bacteria"/>
</dbReference>
<gene>
    <name evidence="2" type="ordered locus">Sdel_1215</name>
</gene>